<evidence type="ECO:0000256" key="4">
    <source>
        <dbReference type="ARBA" id="ARBA00023004"/>
    </source>
</evidence>
<dbReference type="InterPro" id="IPR017941">
    <property type="entry name" value="Rieske_2Fe-2S"/>
</dbReference>
<dbReference type="InterPro" id="IPR036922">
    <property type="entry name" value="Rieske_2Fe-2S_sf"/>
</dbReference>
<evidence type="ECO:0000256" key="3">
    <source>
        <dbReference type="ARBA" id="ARBA00023002"/>
    </source>
</evidence>
<dbReference type="InterPro" id="IPR045623">
    <property type="entry name" value="LigXa_C"/>
</dbReference>
<dbReference type="Proteomes" id="UP000036338">
    <property type="component" value="Unassembled WGS sequence"/>
</dbReference>
<gene>
    <name evidence="7" type="ORF">VL15_08965</name>
</gene>
<protein>
    <submittedName>
        <fullName evidence="7">(2Fe-2S)-binding protein</fullName>
    </submittedName>
</protein>
<keyword evidence="2" id="KW-0479">Metal-binding</keyword>
<feature type="domain" description="Rieske" evidence="6">
    <location>
        <begin position="27"/>
        <end position="133"/>
    </location>
</feature>
<evidence type="ECO:0000259" key="6">
    <source>
        <dbReference type="PROSITE" id="PS51296"/>
    </source>
</evidence>
<reference evidence="7 8" key="1">
    <citation type="submission" date="2015-05" db="EMBL/GenBank/DDBJ databases">
        <title>Draft genome of Burkholderia cepacia LK29.</title>
        <authorList>
            <person name="Chan X.Y."/>
        </authorList>
    </citation>
    <scope>NUCLEOTIDE SEQUENCE [LARGE SCALE GENOMIC DNA]</scope>
    <source>
        <strain evidence="7 8">LK29</strain>
    </source>
</reference>
<keyword evidence="1" id="KW-0001">2Fe-2S</keyword>
<evidence type="ECO:0000256" key="1">
    <source>
        <dbReference type="ARBA" id="ARBA00022714"/>
    </source>
</evidence>
<name>A0A0J5X983_BURCE</name>
<dbReference type="CDD" id="cd03479">
    <property type="entry name" value="Rieske_RO_Alpha_PhDO_like"/>
    <property type="match status" value="1"/>
</dbReference>
<evidence type="ECO:0000313" key="8">
    <source>
        <dbReference type="Proteomes" id="UP000036338"/>
    </source>
</evidence>
<keyword evidence="4" id="KW-0408">Iron</keyword>
<keyword evidence="5" id="KW-0411">Iron-sulfur</keyword>
<proteinExistence type="predicted"/>
<evidence type="ECO:0000313" key="7">
    <source>
        <dbReference type="EMBL" id="KML60508.1"/>
    </source>
</evidence>
<dbReference type="EMBL" id="LDWR01000014">
    <property type="protein sequence ID" value="KML60508.1"/>
    <property type="molecule type" value="Genomic_DNA"/>
</dbReference>
<dbReference type="SUPFAM" id="SSF50022">
    <property type="entry name" value="ISP domain"/>
    <property type="match status" value="1"/>
</dbReference>
<sequence length="433" mass="47723">MLTKQDNELMCRTGPGTAMGNAMRRFWLPVIQSSDLPQPDGDPKTIELLGQRFVVWRDRDGRPGLYDEGCLHRGASMQLARADGDGLRCIYHGWKFAVDGTVLDTPNVPDPKFKDRIRGRTYPVREAGGLMWAYLGPAGNAPPFPHRAFMDQPDAHRINVCAIVNCNFVQVIEGLVDSSHLTVLHSSALAQTNDSDLDYAGKITHMQFDAAPAIEADETDFGFHYVAIRQAGDNRIARVTSFITPGFIANANGDVWLAAVPINDERCYFFHVWWDADKPVGEEPLRSAQLKFVGLDEPTLRKYGMTLDTCDSPAAMSFANGYGQDRHAQRGGHFTGFDSITQEDAACSISSGAIRDRSQEMLSSADLAISRLHRTLLACARAERDQQDIPALRAESGRAIGVSGEIGPGEDWRQLVPHHRIVSSSGTRTQRNA</sequence>
<dbReference type="GO" id="GO:0016491">
    <property type="term" value="F:oxidoreductase activity"/>
    <property type="evidence" value="ECO:0007669"/>
    <property type="project" value="UniProtKB-KW"/>
</dbReference>
<dbReference type="RefSeq" id="WP_048245010.1">
    <property type="nucleotide sequence ID" value="NZ_LDWR01000014.1"/>
</dbReference>
<evidence type="ECO:0000256" key="2">
    <source>
        <dbReference type="ARBA" id="ARBA00022723"/>
    </source>
</evidence>
<dbReference type="Gene3D" id="2.102.10.10">
    <property type="entry name" value="Rieske [2Fe-2S] iron-sulphur domain"/>
    <property type="match status" value="1"/>
</dbReference>
<dbReference type="PATRIC" id="fig|292.27.peg.1393"/>
<dbReference type="PANTHER" id="PTHR21266">
    <property type="entry name" value="IRON-SULFUR DOMAIN CONTAINING PROTEIN"/>
    <property type="match status" value="1"/>
</dbReference>
<dbReference type="PANTHER" id="PTHR21266:SF59">
    <property type="entry name" value="BLR4922 PROTEIN"/>
    <property type="match status" value="1"/>
</dbReference>
<organism evidence="7 8">
    <name type="scientific">Burkholderia cepacia</name>
    <name type="common">Pseudomonas cepacia</name>
    <dbReference type="NCBI Taxonomy" id="292"/>
    <lineage>
        <taxon>Bacteria</taxon>
        <taxon>Pseudomonadati</taxon>
        <taxon>Pseudomonadota</taxon>
        <taxon>Betaproteobacteria</taxon>
        <taxon>Burkholderiales</taxon>
        <taxon>Burkholderiaceae</taxon>
        <taxon>Burkholderia</taxon>
        <taxon>Burkholderia cepacia complex</taxon>
    </lineage>
</organism>
<dbReference type="GO" id="GO:0046872">
    <property type="term" value="F:metal ion binding"/>
    <property type="evidence" value="ECO:0007669"/>
    <property type="project" value="UniProtKB-KW"/>
</dbReference>
<accession>A0A0J5X983</accession>
<dbReference type="AlphaFoldDB" id="A0A0J5X983"/>
<evidence type="ECO:0000256" key="5">
    <source>
        <dbReference type="ARBA" id="ARBA00023014"/>
    </source>
</evidence>
<dbReference type="PROSITE" id="PS51296">
    <property type="entry name" value="RIESKE"/>
    <property type="match status" value="1"/>
</dbReference>
<keyword evidence="3" id="KW-0560">Oxidoreductase</keyword>
<comment type="caution">
    <text evidence="7">The sequence shown here is derived from an EMBL/GenBank/DDBJ whole genome shotgun (WGS) entry which is preliminary data.</text>
</comment>
<dbReference type="InterPro" id="IPR050584">
    <property type="entry name" value="Cholesterol_7-desaturase"/>
</dbReference>
<dbReference type="Pfam" id="PF00355">
    <property type="entry name" value="Rieske"/>
    <property type="match status" value="1"/>
</dbReference>
<dbReference type="GO" id="GO:0051537">
    <property type="term" value="F:2 iron, 2 sulfur cluster binding"/>
    <property type="evidence" value="ECO:0007669"/>
    <property type="project" value="UniProtKB-KW"/>
</dbReference>
<dbReference type="Pfam" id="PF19301">
    <property type="entry name" value="LigXa_C"/>
    <property type="match status" value="1"/>
</dbReference>
<dbReference type="SUPFAM" id="SSF55961">
    <property type="entry name" value="Bet v1-like"/>
    <property type="match status" value="1"/>
</dbReference>